<organism evidence="2 3">
    <name type="scientific">Favolaschia claudopus</name>
    <dbReference type="NCBI Taxonomy" id="2862362"/>
    <lineage>
        <taxon>Eukaryota</taxon>
        <taxon>Fungi</taxon>
        <taxon>Dikarya</taxon>
        <taxon>Basidiomycota</taxon>
        <taxon>Agaricomycotina</taxon>
        <taxon>Agaricomycetes</taxon>
        <taxon>Agaricomycetidae</taxon>
        <taxon>Agaricales</taxon>
        <taxon>Marasmiineae</taxon>
        <taxon>Mycenaceae</taxon>
        <taxon>Favolaschia</taxon>
    </lineage>
</organism>
<protein>
    <submittedName>
        <fullName evidence="2">Uncharacterized protein</fullName>
    </submittedName>
</protein>
<evidence type="ECO:0000313" key="3">
    <source>
        <dbReference type="Proteomes" id="UP001362999"/>
    </source>
</evidence>
<name>A0AAV9ZNN2_9AGAR</name>
<feature type="compositionally biased region" description="Basic residues" evidence="1">
    <location>
        <begin position="171"/>
        <end position="182"/>
    </location>
</feature>
<evidence type="ECO:0000313" key="2">
    <source>
        <dbReference type="EMBL" id="KAK6988096.1"/>
    </source>
</evidence>
<dbReference type="Proteomes" id="UP001362999">
    <property type="component" value="Unassembled WGS sequence"/>
</dbReference>
<proteinExistence type="predicted"/>
<accession>A0AAV9ZNN2</accession>
<keyword evidence="3" id="KW-1185">Reference proteome</keyword>
<feature type="region of interest" description="Disordered" evidence="1">
    <location>
        <begin position="157"/>
        <end position="199"/>
    </location>
</feature>
<evidence type="ECO:0000256" key="1">
    <source>
        <dbReference type="SAM" id="MobiDB-lite"/>
    </source>
</evidence>
<sequence>MACFQPACLDKFVTKISISPHLLERVPTASSLITFHPSTRKVEGGTVVHPSRHTAVLENDNPCALFSAHDGWLASRAIQKTMAMVDRACEPWWRRDEEMAAECTYVFASVTITDGADVASSVPCPRFCVFFLLSSSRAAFLLRRANLFMRSKAGSSSHQTAALQRRNTAVGRRHRRGHKHGSTHGTLSAPPLQSTQHCF</sequence>
<gene>
    <name evidence="2" type="ORF">R3P38DRAFT_3229645</name>
</gene>
<dbReference type="AlphaFoldDB" id="A0AAV9ZNN2"/>
<comment type="caution">
    <text evidence="2">The sequence shown here is derived from an EMBL/GenBank/DDBJ whole genome shotgun (WGS) entry which is preliminary data.</text>
</comment>
<feature type="compositionally biased region" description="Polar residues" evidence="1">
    <location>
        <begin position="157"/>
        <end position="167"/>
    </location>
</feature>
<dbReference type="EMBL" id="JAWWNJ010000126">
    <property type="protein sequence ID" value="KAK6988096.1"/>
    <property type="molecule type" value="Genomic_DNA"/>
</dbReference>
<reference evidence="2 3" key="1">
    <citation type="journal article" date="2024" name="J Genomics">
        <title>Draft genome sequencing and assembly of Favolaschia claudopus CIRM-BRFM 2984 isolated from oak limbs.</title>
        <authorList>
            <person name="Navarro D."/>
            <person name="Drula E."/>
            <person name="Chaduli D."/>
            <person name="Cazenave R."/>
            <person name="Ahrendt S."/>
            <person name="Wang J."/>
            <person name="Lipzen A."/>
            <person name="Daum C."/>
            <person name="Barry K."/>
            <person name="Grigoriev I.V."/>
            <person name="Favel A."/>
            <person name="Rosso M.N."/>
            <person name="Martin F."/>
        </authorList>
    </citation>
    <scope>NUCLEOTIDE SEQUENCE [LARGE SCALE GENOMIC DNA]</scope>
    <source>
        <strain evidence="2 3">CIRM-BRFM 2984</strain>
    </source>
</reference>